<dbReference type="SUPFAM" id="SSF52540">
    <property type="entry name" value="P-loop containing nucleoside triphosphate hydrolases"/>
    <property type="match status" value="1"/>
</dbReference>
<reference evidence="4" key="1">
    <citation type="journal article" date="2020" name="Nat. Commun.">
        <title>Large-scale genome sequencing of mycorrhizal fungi provides insights into the early evolution of symbiotic traits.</title>
        <authorList>
            <person name="Miyauchi S."/>
            <person name="Kiss E."/>
            <person name="Kuo A."/>
            <person name="Drula E."/>
            <person name="Kohler A."/>
            <person name="Sanchez-Garcia M."/>
            <person name="Morin E."/>
            <person name="Andreopoulos B."/>
            <person name="Barry K.W."/>
            <person name="Bonito G."/>
            <person name="Buee M."/>
            <person name="Carver A."/>
            <person name="Chen C."/>
            <person name="Cichocki N."/>
            <person name="Clum A."/>
            <person name="Culley D."/>
            <person name="Crous P.W."/>
            <person name="Fauchery L."/>
            <person name="Girlanda M."/>
            <person name="Hayes R.D."/>
            <person name="Keri Z."/>
            <person name="LaButti K."/>
            <person name="Lipzen A."/>
            <person name="Lombard V."/>
            <person name="Magnuson J."/>
            <person name="Maillard F."/>
            <person name="Murat C."/>
            <person name="Nolan M."/>
            <person name="Ohm R.A."/>
            <person name="Pangilinan J."/>
            <person name="Pereira M.F."/>
            <person name="Perotto S."/>
            <person name="Peter M."/>
            <person name="Pfister S."/>
            <person name="Riley R."/>
            <person name="Sitrit Y."/>
            <person name="Stielow J.B."/>
            <person name="Szollosi G."/>
            <person name="Zifcakova L."/>
            <person name="Stursova M."/>
            <person name="Spatafora J.W."/>
            <person name="Tedersoo L."/>
            <person name="Vaario L.M."/>
            <person name="Yamada A."/>
            <person name="Yan M."/>
            <person name="Wang P."/>
            <person name="Xu J."/>
            <person name="Bruns T."/>
            <person name="Baldrian P."/>
            <person name="Vilgalys R."/>
            <person name="Dunand C."/>
            <person name="Henrissat B."/>
            <person name="Grigoriev I.V."/>
            <person name="Hibbett D."/>
            <person name="Nagy L.G."/>
            <person name="Martin F.M."/>
        </authorList>
    </citation>
    <scope>NUCLEOTIDE SEQUENCE</scope>
    <source>
        <strain evidence="4">UH-Tt-Lm1</strain>
    </source>
</reference>
<dbReference type="PROSITE" id="PS51421">
    <property type="entry name" value="RAS"/>
    <property type="match status" value="1"/>
</dbReference>
<dbReference type="GO" id="GO:0003924">
    <property type="term" value="F:GTPase activity"/>
    <property type="evidence" value="ECO:0007669"/>
    <property type="project" value="InterPro"/>
</dbReference>
<dbReference type="GO" id="GO:0005886">
    <property type="term" value="C:plasma membrane"/>
    <property type="evidence" value="ECO:0007669"/>
    <property type="project" value="UniProtKB-SubCell"/>
</dbReference>
<dbReference type="SMART" id="SM00173">
    <property type="entry name" value="RAS"/>
    <property type="match status" value="1"/>
</dbReference>
<dbReference type="InterPro" id="IPR001806">
    <property type="entry name" value="Small_GTPase"/>
</dbReference>
<evidence type="ECO:0000313" key="4">
    <source>
        <dbReference type="EMBL" id="KAF9783940.1"/>
    </source>
</evidence>
<dbReference type="PRINTS" id="PR00449">
    <property type="entry name" value="RASTRNSFRMNG"/>
</dbReference>
<comment type="caution">
    <text evidence="4">The sequence shown here is derived from an EMBL/GenBank/DDBJ whole genome shotgun (WGS) entry which is preliminary data.</text>
</comment>
<dbReference type="GO" id="GO:0005525">
    <property type="term" value="F:GTP binding"/>
    <property type="evidence" value="ECO:0007669"/>
    <property type="project" value="UniProtKB-KW"/>
</dbReference>
<dbReference type="Gene3D" id="3.40.50.300">
    <property type="entry name" value="P-loop containing nucleotide triphosphate hydrolases"/>
    <property type="match status" value="1"/>
</dbReference>
<dbReference type="InterPro" id="IPR005225">
    <property type="entry name" value="Small_GTP-bd"/>
</dbReference>
<evidence type="ECO:0000313" key="5">
    <source>
        <dbReference type="Proteomes" id="UP000736335"/>
    </source>
</evidence>
<dbReference type="InterPro" id="IPR020849">
    <property type="entry name" value="Small_GTPase_Ras-type"/>
</dbReference>
<name>A0A9P6HEB6_9AGAM</name>
<dbReference type="NCBIfam" id="TIGR00231">
    <property type="entry name" value="small_GTP"/>
    <property type="match status" value="1"/>
</dbReference>
<dbReference type="OrthoDB" id="5976022at2759"/>
<evidence type="ECO:0000256" key="3">
    <source>
        <dbReference type="ARBA" id="ARBA00023134"/>
    </source>
</evidence>
<dbReference type="GO" id="GO:0007165">
    <property type="term" value="P:signal transduction"/>
    <property type="evidence" value="ECO:0007669"/>
    <property type="project" value="InterPro"/>
</dbReference>
<comment type="subcellular location">
    <subcellularLocation>
        <location evidence="1">Cell membrane</location>
        <topology evidence="1">Lipid-anchor</topology>
        <orientation evidence="1">Cytoplasmic side</orientation>
    </subcellularLocation>
</comment>
<dbReference type="PROSITE" id="PS51419">
    <property type="entry name" value="RAB"/>
    <property type="match status" value="1"/>
</dbReference>
<protein>
    <submittedName>
        <fullName evidence="4">Ras family-domain-containing protein</fullName>
    </submittedName>
</protein>
<proteinExistence type="predicted"/>
<dbReference type="SMART" id="SM00175">
    <property type="entry name" value="RAB"/>
    <property type="match status" value="1"/>
</dbReference>
<gene>
    <name evidence="4" type="ORF">BJ322DRAFT_1109793</name>
</gene>
<dbReference type="Pfam" id="PF00071">
    <property type="entry name" value="Ras"/>
    <property type="match status" value="1"/>
</dbReference>
<dbReference type="PANTHER" id="PTHR24070">
    <property type="entry name" value="RAS, DI-RAS, AND RHEB FAMILY MEMBERS OF SMALL GTPASE SUPERFAMILY"/>
    <property type="match status" value="1"/>
</dbReference>
<dbReference type="AlphaFoldDB" id="A0A9P6HEB6"/>
<keyword evidence="5" id="KW-1185">Reference proteome</keyword>
<dbReference type="CDD" id="cd00876">
    <property type="entry name" value="Ras"/>
    <property type="match status" value="1"/>
</dbReference>
<accession>A0A9P6HEB6</accession>
<evidence type="ECO:0000256" key="1">
    <source>
        <dbReference type="ARBA" id="ARBA00004342"/>
    </source>
</evidence>
<dbReference type="EMBL" id="WIUZ02000009">
    <property type="protein sequence ID" value="KAF9783940.1"/>
    <property type="molecule type" value="Genomic_DNA"/>
</dbReference>
<sequence length="212" mass="23804">MSGVKFTFHQLFVVGAARVGKSALSVQFVAGRFGDEYAPDAEDLCRKYCLVDDEPAILDILDTAGDQEEFVTVMTPYGGLADGFLLVYSITSRESFEEITTFYQHILRFKDKGSFSAILVANKCDLEFEREVGIHEGRDLANHLGCGFIETSAKRSTNVDQAFKTIVREIRKRDEVPLFPNFGTNSKLMSLFWTADCTIHTSQHETCRSGFR</sequence>
<reference evidence="4" key="2">
    <citation type="submission" date="2020-11" db="EMBL/GenBank/DDBJ databases">
        <authorList>
            <consortium name="DOE Joint Genome Institute"/>
            <person name="Kuo A."/>
            <person name="Miyauchi S."/>
            <person name="Kiss E."/>
            <person name="Drula E."/>
            <person name="Kohler A."/>
            <person name="Sanchez-Garcia M."/>
            <person name="Andreopoulos B."/>
            <person name="Barry K.W."/>
            <person name="Bonito G."/>
            <person name="Buee M."/>
            <person name="Carver A."/>
            <person name="Chen C."/>
            <person name="Cichocki N."/>
            <person name="Clum A."/>
            <person name="Culley D."/>
            <person name="Crous P.W."/>
            <person name="Fauchery L."/>
            <person name="Girlanda M."/>
            <person name="Hayes R."/>
            <person name="Keri Z."/>
            <person name="Labutti K."/>
            <person name="Lipzen A."/>
            <person name="Lombard V."/>
            <person name="Magnuson J."/>
            <person name="Maillard F."/>
            <person name="Morin E."/>
            <person name="Murat C."/>
            <person name="Nolan M."/>
            <person name="Ohm R."/>
            <person name="Pangilinan J."/>
            <person name="Pereira M."/>
            <person name="Perotto S."/>
            <person name="Peter M."/>
            <person name="Riley R."/>
            <person name="Sitrit Y."/>
            <person name="Stielow B."/>
            <person name="Szollosi G."/>
            <person name="Zifcakova L."/>
            <person name="Stursova M."/>
            <person name="Spatafora J.W."/>
            <person name="Tedersoo L."/>
            <person name="Vaario L.-M."/>
            <person name="Yamada A."/>
            <person name="Yan M."/>
            <person name="Wang P."/>
            <person name="Xu J."/>
            <person name="Bruns T."/>
            <person name="Baldrian P."/>
            <person name="Vilgalys R."/>
            <person name="Henrissat B."/>
            <person name="Grigoriev I.V."/>
            <person name="Hibbett D."/>
            <person name="Nagy L.G."/>
            <person name="Martin F.M."/>
        </authorList>
    </citation>
    <scope>NUCLEOTIDE SEQUENCE</scope>
    <source>
        <strain evidence="4">UH-Tt-Lm1</strain>
    </source>
</reference>
<dbReference type="FunFam" id="3.40.50.300:FF:001447">
    <property type="entry name" value="Ras-related protein Rab-1B"/>
    <property type="match status" value="1"/>
</dbReference>
<dbReference type="Proteomes" id="UP000736335">
    <property type="component" value="Unassembled WGS sequence"/>
</dbReference>
<keyword evidence="2" id="KW-0547">Nucleotide-binding</keyword>
<evidence type="ECO:0000256" key="2">
    <source>
        <dbReference type="ARBA" id="ARBA00022741"/>
    </source>
</evidence>
<organism evidence="4 5">
    <name type="scientific">Thelephora terrestris</name>
    <dbReference type="NCBI Taxonomy" id="56493"/>
    <lineage>
        <taxon>Eukaryota</taxon>
        <taxon>Fungi</taxon>
        <taxon>Dikarya</taxon>
        <taxon>Basidiomycota</taxon>
        <taxon>Agaricomycotina</taxon>
        <taxon>Agaricomycetes</taxon>
        <taxon>Thelephorales</taxon>
        <taxon>Thelephoraceae</taxon>
        <taxon>Thelephora</taxon>
    </lineage>
</organism>
<keyword evidence="3" id="KW-0342">GTP-binding</keyword>
<dbReference type="SMART" id="SM00174">
    <property type="entry name" value="RHO"/>
    <property type="match status" value="1"/>
</dbReference>
<dbReference type="InterPro" id="IPR027417">
    <property type="entry name" value="P-loop_NTPase"/>
</dbReference>